<feature type="region of interest" description="Disordered" evidence="1">
    <location>
        <begin position="68"/>
        <end position="92"/>
    </location>
</feature>
<reference evidence="2" key="1">
    <citation type="submission" date="2023-03" db="EMBL/GenBank/DDBJ databases">
        <title>Massive genome expansion in bonnet fungi (Mycena s.s.) driven by repeated elements and novel gene families across ecological guilds.</title>
        <authorList>
            <consortium name="Lawrence Berkeley National Laboratory"/>
            <person name="Harder C.B."/>
            <person name="Miyauchi S."/>
            <person name="Viragh M."/>
            <person name="Kuo A."/>
            <person name="Thoen E."/>
            <person name="Andreopoulos B."/>
            <person name="Lu D."/>
            <person name="Skrede I."/>
            <person name="Drula E."/>
            <person name="Henrissat B."/>
            <person name="Morin E."/>
            <person name="Kohler A."/>
            <person name="Barry K."/>
            <person name="LaButti K."/>
            <person name="Morin E."/>
            <person name="Salamov A."/>
            <person name="Lipzen A."/>
            <person name="Mereny Z."/>
            <person name="Hegedus B."/>
            <person name="Baldrian P."/>
            <person name="Stursova M."/>
            <person name="Weitz H."/>
            <person name="Taylor A."/>
            <person name="Grigoriev I.V."/>
            <person name="Nagy L.G."/>
            <person name="Martin F."/>
            <person name="Kauserud H."/>
        </authorList>
    </citation>
    <scope>NUCLEOTIDE SEQUENCE</scope>
    <source>
        <strain evidence="2">CBHHK182m</strain>
    </source>
</reference>
<organism evidence="2 3">
    <name type="scientific">Mycena metata</name>
    <dbReference type="NCBI Taxonomy" id="1033252"/>
    <lineage>
        <taxon>Eukaryota</taxon>
        <taxon>Fungi</taxon>
        <taxon>Dikarya</taxon>
        <taxon>Basidiomycota</taxon>
        <taxon>Agaricomycotina</taxon>
        <taxon>Agaricomycetes</taxon>
        <taxon>Agaricomycetidae</taxon>
        <taxon>Agaricales</taxon>
        <taxon>Marasmiineae</taxon>
        <taxon>Mycenaceae</taxon>
        <taxon>Mycena</taxon>
    </lineage>
</organism>
<evidence type="ECO:0000313" key="3">
    <source>
        <dbReference type="Proteomes" id="UP001215598"/>
    </source>
</evidence>
<proteinExistence type="predicted"/>
<gene>
    <name evidence="2" type="ORF">B0H16DRAFT_1470537</name>
</gene>
<accession>A0AAD7HV73</accession>
<evidence type="ECO:0000256" key="1">
    <source>
        <dbReference type="SAM" id="MobiDB-lite"/>
    </source>
</evidence>
<name>A0AAD7HV73_9AGAR</name>
<keyword evidence="3" id="KW-1185">Reference proteome</keyword>
<dbReference type="AlphaFoldDB" id="A0AAD7HV73"/>
<feature type="region of interest" description="Disordered" evidence="1">
    <location>
        <begin position="1"/>
        <end position="25"/>
    </location>
</feature>
<evidence type="ECO:0000313" key="2">
    <source>
        <dbReference type="EMBL" id="KAJ7728364.1"/>
    </source>
</evidence>
<dbReference type="Proteomes" id="UP001215598">
    <property type="component" value="Unassembled WGS sequence"/>
</dbReference>
<sequence length="232" mass="25206">MSHLTDAPLSPSPSPVSPRPSAVSANQRTDEFVRLWSHLSNLIFLSLYHGGALDSQLSHTQYLATLSDTTPSMDEDNNAAGDESFNSGSSDTTYEKDDEYYCSFLSHTSTPGLSAHSQGDEFVKTGPVSAADDPMDAVPGPFPPSRPSTPEIMARYSNLKPEDIRLSTTEAGIIGAMRADREVEMMQYASIEGQLYTAMSKTHNQRAHIAALETRIASLASLLEYHRIPVPA</sequence>
<dbReference type="EMBL" id="JARKIB010000173">
    <property type="protein sequence ID" value="KAJ7728364.1"/>
    <property type="molecule type" value="Genomic_DNA"/>
</dbReference>
<protein>
    <submittedName>
        <fullName evidence="2">Uncharacterized protein</fullName>
    </submittedName>
</protein>
<comment type="caution">
    <text evidence="2">The sequence shown here is derived from an EMBL/GenBank/DDBJ whole genome shotgun (WGS) entry which is preliminary data.</text>
</comment>